<name>D6GQD5_FILAD</name>
<dbReference type="GO" id="GO:0015297">
    <property type="term" value="F:antiporter activity"/>
    <property type="evidence" value="ECO:0007669"/>
    <property type="project" value="InterPro"/>
</dbReference>
<dbReference type="PATRIC" id="fig|546269.5.peg.1410"/>
<dbReference type="STRING" id="546269.HMPREF0389_00910"/>
<keyword evidence="2" id="KW-0813">Transport</keyword>
<dbReference type="OrthoDB" id="9776324at2"/>
<evidence type="ECO:0000256" key="4">
    <source>
        <dbReference type="ARBA" id="ARBA00022692"/>
    </source>
</evidence>
<evidence type="ECO:0000256" key="6">
    <source>
        <dbReference type="ARBA" id="ARBA00023136"/>
    </source>
</evidence>
<dbReference type="PANTHER" id="PTHR43549">
    <property type="entry name" value="MULTIDRUG RESISTANCE PROTEIN YPNP-RELATED"/>
    <property type="match status" value="1"/>
</dbReference>
<sequence length="451" mass="50030">MADKENLITQGNLYQNFIKYFIPILLGSFIQQSYAFVDALIIGNYGGKEALAAIDAPYAYIKLLINSFIALSMGGTIIVSQYCGADKKTELEEIIGSLIKFSILGGVIISVTGILLSSKFIKIMLIPEDIYELSLSYIRIYFIGTVFVFTFNIVSGILRALGDSKNPFYYLMCSSVVNIVLDVLFVAKFHWSVEGAALATILSQGIAMALVLNKIKSAGYYFSKRNRFESLKGTLTLGYPMAIQSILFSVSNMFMQRGINAFGTDSIAGWSICGKADFLVWSLADTLGVAVTTFVAQNYGAGNRNRMNQSVRCGLLISVVTIGIISGVLFIWMDKIALLFTRDSSAIENAVFLMRSVCPYYIFYAFGEIFAGGIKGRGNTFYPMIITLIGTCAFRVIWVEIVSNYDMTLQHIILGYPLSWFVTTTLFAIYYVVTVYASKYNVYDSDIEKIK</sequence>
<evidence type="ECO:0000256" key="3">
    <source>
        <dbReference type="ARBA" id="ARBA00022475"/>
    </source>
</evidence>
<dbReference type="eggNOG" id="COG0534">
    <property type="taxonomic scope" value="Bacteria"/>
</dbReference>
<evidence type="ECO:0000256" key="2">
    <source>
        <dbReference type="ARBA" id="ARBA00022448"/>
    </source>
</evidence>
<keyword evidence="3" id="KW-1003">Cell membrane</keyword>
<comment type="subcellular location">
    <subcellularLocation>
        <location evidence="1">Cell membrane</location>
        <topology evidence="1">Multi-pass membrane protein</topology>
    </subcellularLocation>
</comment>
<dbReference type="Pfam" id="PF01554">
    <property type="entry name" value="MatE"/>
    <property type="match status" value="2"/>
</dbReference>
<keyword evidence="9" id="KW-1185">Reference proteome</keyword>
<feature type="transmembrane region" description="Helical" evidence="7">
    <location>
        <begin position="138"/>
        <end position="161"/>
    </location>
</feature>
<dbReference type="InterPro" id="IPR052031">
    <property type="entry name" value="Membrane_Transporter-Flippase"/>
</dbReference>
<dbReference type="Proteomes" id="UP000007468">
    <property type="component" value="Chromosome"/>
</dbReference>
<dbReference type="PANTHER" id="PTHR43549:SF3">
    <property type="entry name" value="MULTIDRUG RESISTANCE PROTEIN YPNP-RELATED"/>
    <property type="match status" value="1"/>
</dbReference>
<dbReference type="NCBIfam" id="TIGR00797">
    <property type="entry name" value="matE"/>
    <property type="match status" value="1"/>
</dbReference>
<feature type="transmembrane region" description="Helical" evidence="7">
    <location>
        <begin position="381"/>
        <end position="398"/>
    </location>
</feature>
<feature type="transmembrane region" description="Helical" evidence="7">
    <location>
        <begin position="20"/>
        <end position="43"/>
    </location>
</feature>
<feature type="transmembrane region" description="Helical" evidence="7">
    <location>
        <begin position="352"/>
        <end position="374"/>
    </location>
</feature>
<evidence type="ECO:0000313" key="9">
    <source>
        <dbReference type="Proteomes" id="UP000007468"/>
    </source>
</evidence>
<dbReference type="CDD" id="cd13138">
    <property type="entry name" value="MATE_yoeA_like"/>
    <property type="match status" value="1"/>
</dbReference>
<dbReference type="InterPro" id="IPR002528">
    <property type="entry name" value="MATE_fam"/>
</dbReference>
<dbReference type="RefSeq" id="WP_014262902.1">
    <property type="nucleotide sequence ID" value="NC_016630.1"/>
</dbReference>
<dbReference type="AlphaFoldDB" id="D6GQD5"/>
<feature type="transmembrane region" description="Helical" evidence="7">
    <location>
        <begin position="168"/>
        <end position="189"/>
    </location>
</feature>
<accession>D6GQD5</accession>
<proteinExistence type="predicted"/>
<keyword evidence="4 7" id="KW-0812">Transmembrane</keyword>
<feature type="transmembrane region" description="Helical" evidence="7">
    <location>
        <begin position="97"/>
        <end position="118"/>
    </location>
</feature>
<dbReference type="InterPro" id="IPR048279">
    <property type="entry name" value="MdtK-like"/>
</dbReference>
<dbReference type="GO" id="GO:0005886">
    <property type="term" value="C:plasma membrane"/>
    <property type="evidence" value="ECO:0007669"/>
    <property type="project" value="UniProtKB-SubCell"/>
</dbReference>
<gene>
    <name evidence="8" type="ordered locus">HMPREF0389_00910</name>
</gene>
<feature type="transmembrane region" description="Helical" evidence="7">
    <location>
        <begin position="278"/>
        <end position="301"/>
    </location>
</feature>
<dbReference type="GO" id="GO:0042910">
    <property type="term" value="F:xenobiotic transmembrane transporter activity"/>
    <property type="evidence" value="ECO:0007669"/>
    <property type="project" value="InterPro"/>
</dbReference>
<organism evidence="8 9">
    <name type="scientific">Filifactor alocis (strain ATCC 35896 / CCUG 47790 / D40 B5)</name>
    <name type="common">Fusobacterium alocis</name>
    <dbReference type="NCBI Taxonomy" id="546269"/>
    <lineage>
        <taxon>Bacteria</taxon>
        <taxon>Bacillati</taxon>
        <taxon>Bacillota</taxon>
        <taxon>Clostridia</taxon>
        <taxon>Peptostreptococcales</taxon>
        <taxon>Filifactoraceae</taxon>
        <taxon>Filifactor</taxon>
    </lineage>
</organism>
<dbReference type="KEGG" id="faa:HMPREF0389_00910"/>
<dbReference type="PIRSF" id="PIRSF006603">
    <property type="entry name" value="DinF"/>
    <property type="match status" value="1"/>
</dbReference>
<evidence type="ECO:0000256" key="1">
    <source>
        <dbReference type="ARBA" id="ARBA00004651"/>
    </source>
</evidence>
<feature type="transmembrane region" description="Helical" evidence="7">
    <location>
        <begin position="63"/>
        <end position="85"/>
    </location>
</feature>
<feature type="transmembrane region" description="Helical" evidence="7">
    <location>
        <begin position="418"/>
        <end position="437"/>
    </location>
</feature>
<reference evidence="9" key="1">
    <citation type="submission" date="2010-12" db="EMBL/GenBank/DDBJ databases">
        <title>The genome sequence of Filifactor alocis strain ATCC 35896.</title>
        <authorList>
            <consortium name="The Broad Institute Genome Sequencing Platform"/>
            <person name="Ward D."/>
            <person name="Earl A."/>
            <person name="Feldgarden M."/>
            <person name="Young S.K."/>
            <person name="Gargeya S."/>
            <person name="Zeng Q."/>
            <person name="Alvarado L."/>
            <person name="Berlin A."/>
            <person name="Bochicchio J."/>
            <person name="Chapman S.B."/>
            <person name="Chen Z."/>
            <person name="Freedman E."/>
            <person name="Gellesch M."/>
            <person name="Goldberg J."/>
            <person name="Griggs A."/>
            <person name="Gujja S."/>
            <person name="Heilman E."/>
            <person name="Heiman D."/>
            <person name="Howarth C."/>
            <person name="Mehta T."/>
            <person name="Neiman D."/>
            <person name="Pearson M."/>
            <person name="Roberts A."/>
            <person name="Saif S."/>
            <person name="Shea T."/>
            <person name="Shenoy N."/>
            <person name="Sisk P."/>
            <person name="Stolte C."/>
            <person name="Sykes S."/>
            <person name="White J."/>
            <person name="Yandava C."/>
            <person name="Izard J."/>
            <person name="Blanton J.M."/>
            <person name="Baranova O.V."/>
            <person name="Tanner A.C."/>
            <person name="Dewhirst F.E."/>
            <person name="Haas B."/>
            <person name="Nusbaum C."/>
            <person name="Birren B."/>
        </authorList>
    </citation>
    <scope>NUCLEOTIDE SEQUENCE [LARGE SCALE GENOMIC DNA]</scope>
    <source>
        <strain evidence="9">ATCC 35896 / D40 B5</strain>
    </source>
</reference>
<evidence type="ECO:0000256" key="5">
    <source>
        <dbReference type="ARBA" id="ARBA00022989"/>
    </source>
</evidence>
<feature type="transmembrane region" description="Helical" evidence="7">
    <location>
        <begin position="313"/>
        <end position="332"/>
    </location>
</feature>
<keyword evidence="6 7" id="KW-0472">Membrane</keyword>
<feature type="transmembrane region" description="Helical" evidence="7">
    <location>
        <begin position="195"/>
        <end position="213"/>
    </location>
</feature>
<feature type="transmembrane region" description="Helical" evidence="7">
    <location>
        <begin position="234"/>
        <end position="255"/>
    </location>
</feature>
<protein>
    <submittedName>
        <fullName evidence="8">MATE efflux family protein</fullName>
    </submittedName>
</protein>
<keyword evidence="5 7" id="KW-1133">Transmembrane helix</keyword>
<evidence type="ECO:0000313" key="8">
    <source>
        <dbReference type="EMBL" id="EFE28988.1"/>
    </source>
</evidence>
<evidence type="ECO:0000256" key="7">
    <source>
        <dbReference type="SAM" id="Phobius"/>
    </source>
</evidence>
<dbReference type="EMBL" id="CP002390">
    <property type="protein sequence ID" value="EFE28988.1"/>
    <property type="molecule type" value="Genomic_DNA"/>
</dbReference>